<dbReference type="Pfam" id="PF04234">
    <property type="entry name" value="CopC"/>
    <property type="match status" value="1"/>
</dbReference>
<evidence type="ECO:0000256" key="2">
    <source>
        <dbReference type="ARBA" id="ARBA00022723"/>
    </source>
</evidence>
<dbReference type="GO" id="GO:0046688">
    <property type="term" value="P:response to copper ion"/>
    <property type="evidence" value="ECO:0007669"/>
    <property type="project" value="InterPro"/>
</dbReference>
<dbReference type="PANTHER" id="PTHR34820">
    <property type="entry name" value="INNER MEMBRANE PROTEIN YEBZ"/>
    <property type="match status" value="1"/>
</dbReference>
<feature type="chain" id="PRO_5031499550" evidence="7">
    <location>
        <begin position="35"/>
        <end position="220"/>
    </location>
</feature>
<evidence type="ECO:0000256" key="5">
    <source>
        <dbReference type="SAM" id="MobiDB-lite"/>
    </source>
</evidence>
<feature type="signal peptide" evidence="7">
    <location>
        <begin position="1"/>
        <end position="34"/>
    </location>
</feature>
<protein>
    <submittedName>
        <fullName evidence="9">Copper resistance protein CopC</fullName>
    </submittedName>
</protein>
<feature type="domain" description="CopC" evidence="8">
    <location>
        <begin position="35"/>
        <end position="127"/>
    </location>
</feature>
<dbReference type="RefSeq" id="WP_175349190.1">
    <property type="nucleotide sequence ID" value="NZ_JABMCI010000070.1"/>
</dbReference>
<evidence type="ECO:0000256" key="1">
    <source>
        <dbReference type="ARBA" id="ARBA00004196"/>
    </source>
</evidence>
<comment type="subcellular location">
    <subcellularLocation>
        <location evidence="1">Cell envelope</location>
    </subcellularLocation>
</comment>
<keyword evidence="3 7" id="KW-0732">Signal</keyword>
<evidence type="ECO:0000259" key="8">
    <source>
        <dbReference type="Pfam" id="PF04234"/>
    </source>
</evidence>
<feature type="region of interest" description="Disordered" evidence="5">
    <location>
        <begin position="139"/>
        <end position="167"/>
    </location>
</feature>
<dbReference type="AlphaFoldDB" id="A0A7Y6A5Z6"/>
<feature type="transmembrane region" description="Helical" evidence="6">
    <location>
        <begin position="183"/>
        <end position="203"/>
    </location>
</feature>
<dbReference type="InterPro" id="IPR032694">
    <property type="entry name" value="CopC/D"/>
</dbReference>
<evidence type="ECO:0000256" key="7">
    <source>
        <dbReference type="SAM" id="SignalP"/>
    </source>
</evidence>
<name>A0A7Y6A5Z6_9CELL</name>
<keyword evidence="6" id="KW-1133">Transmembrane helix</keyword>
<dbReference type="GO" id="GO:0006825">
    <property type="term" value="P:copper ion transport"/>
    <property type="evidence" value="ECO:0007669"/>
    <property type="project" value="InterPro"/>
</dbReference>
<evidence type="ECO:0000313" key="10">
    <source>
        <dbReference type="Proteomes" id="UP000565724"/>
    </source>
</evidence>
<dbReference type="EMBL" id="JABMCI010000070">
    <property type="protein sequence ID" value="NUU19292.1"/>
    <property type="molecule type" value="Genomic_DNA"/>
</dbReference>
<organism evidence="9 10">
    <name type="scientific">Cellulomonas humilata</name>
    <dbReference type="NCBI Taxonomy" id="144055"/>
    <lineage>
        <taxon>Bacteria</taxon>
        <taxon>Bacillati</taxon>
        <taxon>Actinomycetota</taxon>
        <taxon>Actinomycetes</taxon>
        <taxon>Micrococcales</taxon>
        <taxon>Cellulomonadaceae</taxon>
        <taxon>Cellulomonas</taxon>
    </lineage>
</organism>
<dbReference type="InterPro" id="IPR014756">
    <property type="entry name" value="Ig_E-set"/>
</dbReference>
<evidence type="ECO:0000256" key="6">
    <source>
        <dbReference type="SAM" id="Phobius"/>
    </source>
</evidence>
<keyword evidence="10" id="KW-1185">Reference proteome</keyword>
<reference evidence="9 10" key="1">
    <citation type="submission" date="2020-05" db="EMBL/GenBank/DDBJ databases">
        <title>Genome Sequencing of Type Strains.</title>
        <authorList>
            <person name="Lemaire J.F."/>
            <person name="Inderbitzin P."/>
            <person name="Gregorio O.A."/>
            <person name="Collins S.B."/>
            <person name="Wespe N."/>
            <person name="Knight-Connoni V."/>
        </authorList>
    </citation>
    <scope>NUCLEOTIDE SEQUENCE [LARGE SCALE GENOMIC DNA]</scope>
    <source>
        <strain evidence="9 10">ATCC 25174</strain>
    </source>
</reference>
<gene>
    <name evidence="9" type="ORF">HP550_18740</name>
</gene>
<comment type="caution">
    <text evidence="9">The sequence shown here is derived from an EMBL/GenBank/DDBJ whole genome shotgun (WGS) entry which is preliminary data.</text>
</comment>
<dbReference type="GO" id="GO:0005507">
    <property type="term" value="F:copper ion binding"/>
    <property type="evidence" value="ECO:0007669"/>
    <property type="project" value="InterPro"/>
</dbReference>
<dbReference type="GO" id="GO:0042597">
    <property type="term" value="C:periplasmic space"/>
    <property type="evidence" value="ECO:0007669"/>
    <property type="project" value="InterPro"/>
</dbReference>
<accession>A0A7Y6A5Z6</accession>
<dbReference type="GO" id="GO:0005886">
    <property type="term" value="C:plasma membrane"/>
    <property type="evidence" value="ECO:0007669"/>
    <property type="project" value="TreeGrafter"/>
</dbReference>
<dbReference type="SUPFAM" id="SSF81296">
    <property type="entry name" value="E set domains"/>
    <property type="match status" value="1"/>
</dbReference>
<keyword evidence="4" id="KW-0186">Copper</keyword>
<proteinExistence type="predicted"/>
<keyword evidence="6" id="KW-0472">Membrane</keyword>
<dbReference type="GO" id="GO:0030313">
    <property type="term" value="C:cell envelope"/>
    <property type="evidence" value="ECO:0007669"/>
    <property type="project" value="UniProtKB-SubCell"/>
</dbReference>
<keyword evidence="6" id="KW-0812">Transmembrane</keyword>
<dbReference type="Proteomes" id="UP000565724">
    <property type="component" value="Unassembled WGS sequence"/>
</dbReference>
<dbReference type="InterPro" id="IPR007348">
    <property type="entry name" value="CopC_dom"/>
</dbReference>
<dbReference type="Gene3D" id="2.60.40.1220">
    <property type="match status" value="1"/>
</dbReference>
<evidence type="ECO:0000256" key="4">
    <source>
        <dbReference type="ARBA" id="ARBA00023008"/>
    </source>
</evidence>
<evidence type="ECO:0000256" key="3">
    <source>
        <dbReference type="ARBA" id="ARBA00022729"/>
    </source>
</evidence>
<sequence>MPSLRPVRTATLAGLLGVALALAAVVLAAPAAQAHTVLQSTDPAAGSTVPVVPEIITMTFSEPVLAVGTTIMVHAFDERMVNIGPPVLVDNTVSQAVTGELPAGEYTVLYRVTAADGHPVEDQFRFTAAGATSYGVATPAPTMTASPTPTPTPSTSAEVTPAPSASPTSLAATELAGRVSGPVLVGVVAVLVVVGGVVALLLVRRRPAPTATGSSEGPTP</sequence>
<dbReference type="InterPro" id="IPR014755">
    <property type="entry name" value="Cu-Rt/internalin_Ig-like"/>
</dbReference>
<evidence type="ECO:0000313" key="9">
    <source>
        <dbReference type="EMBL" id="NUU19292.1"/>
    </source>
</evidence>
<keyword evidence="2" id="KW-0479">Metal-binding</keyword>
<dbReference type="PANTHER" id="PTHR34820:SF4">
    <property type="entry name" value="INNER MEMBRANE PROTEIN YEBZ"/>
    <property type="match status" value="1"/>
</dbReference>